<comment type="caution">
    <text evidence="1">The sequence shown here is derived from an EMBL/GenBank/DDBJ whole genome shotgun (WGS) entry which is preliminary data.</text>
</comment>
<dbReference type="Proteomes" id="UP001501822">
    <property type="component" value="Unassembled WGS sequence"/>
</dbReference>
<proteinExistence type="predicted"/>
<sequence>MTTFERRDHRPAPAGGDDRALDSLVVLVAESHGYGCRPVQNDAMLLDGPQRLHIGMRNLRQLARQVPRDDWPALVADHVGTIITAIEEPLDLRDFPLVRGLLRARVYPAEARTGRLICRPFAPGLIEAIVADTPTTVRTIVTDDAMTWPVTADELFAVGREGVRADGPLECDVIDDTGIRVLEGQTFYAATHLLWLDAYLDPGPYGALAVAPTRSAIAACAIRKNTALITAERLHAFARNAYDEGPGSLTPELFWSRNGTLTLLETRMIGGRLVLPADFTRFLDSLP</sequence>
<evidence type="ECO:0000313" key="1">
    <source>
        <dbReference type="EMBL" id="GAA0370157.1"/>
    </source>
</evidence>
<evidence type="ECO:0000313" key="2">
    <source>
        <dbReference type="Proteomes" id="UP001501822"/>
    </source>
</evidence>
<reference evidence="1 2" key="1">
    <citation type="journal article" date="2019" name="Int. J. Syst. Evol. Microbiol.">
        <title>The Global Catalogue of Microorganisms (GCM) 10K type strain sequencing project: providing services to taxonomists for standard genome sequencing and annotation.</title>
        <authorList>
            <consortium name="The Broad Institute Genomics Platform"/>
            <consortium name="The Broad Institute Genome Sequencing Center for Infectious Disease"/>
            <person name="Wu L."/>
            <person name="Ma J."/>
        </authorList>
    </citation>
    <scope>NUCLEOTIDE SEQUENCE [LARGE SCALE GENOMIC DNA]</scope>
    <source>
        <strain evidence="1 2">JCM 3146</strain>
    </source>
</reference>
<dbReference type="EMBL" id="BAAABM010000069">
    <property type="protein sequence ID" value="GAA0370157.1"/>
    <property type="molecule type" value="Genomic_DNA"/>
</dbReference>
<gene>
    <name evidence="1" type="ORF">GCM10010151_70110</name>
</gene>
<keyword evidence="2" id="KW-1185">Reference proteome</keyword>
<dbReference type="RefSeq" id="WP_252805005.1">
    <property type="nucleotide sequence ID" value="NZ_BAAABM010000069.1"/>
</dbReference>
<name>A0ABN0XQJ4_9ACTN</name>
<organism evidence="1 2">
    <name type="scientific">Actinoallomurus spadix</name>
    <dbReference type="NCBI Taxonomy" id="79912"/>
    <lineage>
        <taxon>Bacteria</taxon>
        <taxon>Bacillati</taxon>
        <taxon>Actinomycetota</taxon>
        <taxon>Actinomycetes</taxon>
        <taxon>Streptosporangiales</taxon>
        <taxon>Thermomonosporaceae</taxon>
        <taxon>Actinoallomurus</taxon>
    </lineage>
</organism>
<accession>A0ABN0XQJ4</accession>
<protein>
    <submittedName>
        <fullName evidence="1">Uncharacterized protein</fullName>
    </submittedName>
</protein>